<accession>A0A8S5TJT3</accession>
<protein>
    <submittedName>
        <fullName evidence="1">Uncharacterized protein</fullName>
    </submittedName>
</protein>
<organism evidence="1">
    <name type="scientific">Myoviridae sp. ct9dX1</name>
    <dbReference type="NCBI Taxonomy" id="2827665"/>
    <lineage>
        <taxon>Viruses</taxon>
        <taxon>Duplodnaviria</taxon>
        <taxon>Heunggongvirae</taxon>
        <taxon>Uroviricota</taxon>
        <taxon>Caudoviricetes</taxon>
    </lineage>
</organism>
<name>A0A8S5TJT3_9CAUD</name>
<proteinExistence type="predicted"/>
<reference evidence="1" key="1">
    <citation type="journal article" date="2021" name="Proc. Natl. Acad. Sci. U.S.A.">
        <title>A Catalog of Tens of Thousands of Viruses from Human Metagenomes Reveals Hidden Associations with Chronic Diseases.</title>
        <authorList>
            <person name="Tisza M.J."/>
            <person name="Buck C.B."/>
        </authorList>
    </citation>
    <scope>NUCLEOTIDE SEQUENCE</scope>
    <source>
        <strain evidence="1">Ct9dX1</strain>
    </source>
</reference>
<sequence>METRTIKLIEARFFQLTLQPMNDSADSCRIIAVSDDYCKLVKWYQAQIESDGKGVMRFKPGSPLEWFYPAASLELNRLDAYDRGISDEWVKLSVYEDIFESKDYYVVR</sequence>
<dbReference type="EMBL" id="BK032832">
    <property type="protein sequence ID" value="DAF63050.1"/>
    <property type="molecule type" value="Genomic_DNA"/>
</dbReference>
<evidence type="ECO:0000313" key="1">
    <source>
        <dbReference type="EMBL" id="DAF63050.1"/>
    </source>
</evidence>